<evidence type="ECO:0000313" key="3">
    <source>
        <dbReference type="EMBL" id="VTJ54408.1"/>
    </source>
</evidence>
<evidence type="ECO:0000313" key="2">
    <source>
        <dbReference type="EMBL" id="KAF7480982.1"/>
    </source>
</evidence>
<proteinExistence type="predicted"/>
<reference evidence="2" key="2">
    <citation type="submission" date="2020-08" db="EMBL/GenBank/DDBJ databases">
        <authorList>
            <person name="Shumante A."/>
            <person name="Zimin A.V."/>
            <person name="Puiu D."/>
            <person name="Salzberg S.L."/>
        </authorList>
    </citation>
    <scope>NUCLEOTIDE SEQUENCE</scope>
    <source>
        <strain evidence="2">WC2-LM</strain>
        <tissue evidence="2">Liver</tissue>
    </source>
</reference>
<dbReference type="EMBL" id="WJEC01000792">
    <property type="protein sequence ID" value="KAF7480982.1"/>
    <property type="molecule type" value="Genomic_DNA"/>
</dbReference>
<dbReference type="EMBL" id="CABDUW010000037">
    <property type="protein sequence ID" value="VTJ54408.1"/>
    <property type="molecule type" value="Genomic_DNA"/>
</dbReference>
<dbReference type="Proteomes" id="UP000335636">
    <property type="component" value="Unassembled WGS sequence"/>
</dbReference>
<name>A0A5E4AB31_MARMO</name>
<dbReference type="AlphaFoldDB" id="A0A5E4AB31"/>
<reference evidence="3 4" key="1">
    <citation type="submission" date="2019-04" db="EMBL/GenBank/DDBJ databases">
        <authorList>
            <person name="Alioto T."/>
            <person name="Alioto T."/>
        </authorList>
    </citation>
    <scope>NUCLEOTIDE SEQUENCE [LARGE SCALE GENOMIC DNA]</scope>
</reference>
<feature type="region of interest" description="Disordered" evidence="1">
    <location>
        <begin position="1"/>
        <end position="63"/>
    </location>
</feature>
<protein>
    <submittedName>
        <fullName evidence="3">Uncharacterized protein</fullName>
    </submittedName>
</protein>
<accession>A0A5E4AB31</accession>
<organism evidence="3 4">
    <name type="scientific">Marmota monax</name>
    <name type="common">Woodchuck</name>
    <dbReference type="NCBI Taxonomy" id="9995"/>
    <lineage>
        <taxon>Eukaryota</taxon>
        <taxon>Metazoa</taxon>
        <taxon>Chordata</taxon>
        <taxon>Craniata</taxon>
        <taxon>Vertebrata</taxon>
        <taxon>Euteleostomi</taxon>
        <taxon>Mammalia</taxon>
        <taxon>Eutheria</taxon>
        <taxon>Euarchontoglires</taxon>
        <taxon>Glires</taxon>
        <taxon>Rodentia</taxon>
        <taxon>Sciuromorpha</taxon>
        <taxon>Sciuridae</taxon>
        <taxon>Xerinae</taxon>
        <taxon>Marmotini</taxon>
        <taxon>Marmota</taxon>
    </lineage>
</organism>
<gene>
    <name evidence="2" type="ORF">GHT09_007823</name>
    <name evidence="3" type="ORF">MONAX_5E006495</name>
</gene>
<evidence type="ECO:0000256" key="1">
    <source>
        <dbReference type="SAM" id="MobiDB-lite"/>
    </source>
</evidence>
<sequence>MGGGVGRGDRRAGAGRPVGRGDRWAGAEGAQKRTGHNPADLTLPRARRSRRAPARCWRDSEDF</sequence>
<dbReference type="Proteomes" id="UP000662637">
    <property type="component" value="Unassembled WGS sequence"/>
</dbReference>
<keyword evidence="4" id="KW-1185">Reference proteome</keyword>
<evidence type="ECO:0000313" key="4">
    <source>
        <dbReference type="Proteomes" id="UP000335636"/>
    </source>
</evidence>